<keyword evidence="4" id="KW-1185">Reference proteome</keyword>
<dbReference type="GO" id="GO:0016787">
    <property type="term" value="F:hydrolase activity"/>
    <property type="evidence" value="ECO:0007669"/>
    <property type="project" value="UniProtKB-KW"/>
</dbReference>
<feature type="transmembrane region" description="Helical" evidence="1">
    <location>
        <begin position="36"/>
        <end position="56"/>
    </location>
</feature>
<dbReference type="RefSeq" id="WP_371754621.1">
    <property type="nucleotide sequence ID" value="NZ_JAYJLD010000018.1"/>
</dbReference>
<keyword evidence="3" id="KW-0378">Hydrolase</keyword>
<proteinExistence type="predicted"/>
<dbReference type="SUPFAM" id="SSF51261">
    <property type="entry name" value="Duplicated hybrid motif"/>
    <property type="match status" value="1"/>
</dbReference>
<keyword evidence="1" id="KW-1133">Transmembrane helix</keyword>
<evidence type="ECO:0000256" key="1">
    <source>
        <dbReference type="SAM" id="Phobius"/>
    </source>
</evidence>
<evidence type="ECO:0000313" key="4">
    <source>
        <dbReference type="Proteomes" id="UP001310386"/>
    </source>
</evidence>
<keyword evidence="1" id="KW-0472">Membrane</keyword>
<gene>
    <name evidence="3" type="ORF">VF724_12580</name>
</gene>
<organism evidence="3 4">
    <name type="scientific">Ferviditalea candida</name>
    <dbReference type="NCBI Taxonomy" id="3108399"/>
    <lineage>
        <taxon>Bacteria</taxon>
        <taxon>Bacillati</taxon>
        <taxon>Bacillota</taxon>
        <taxon>Bacilli</taxon>
        <taxon>Bacillales</taxon>
        <taxon>Paenibacillaceae</taxon>
        <taxon>Ferviditalea</taxon>
    </lineage>
</organism>
<dbReference type="Pfam" id="PF01551">
    <property type="entry name" value="Peptidase_M23"/>
    <property type="match status" value="1"/>
</dbReference>
<dbReference type="InterPro" id="IPR011055">
    <property type="entry name" value="Dup_hybrid_motif"/>
</dbReference>
<reference evidence="3" key="1">
    <citation type="submission" date="2023-12" db="EMBL/GenBank/DDBJ databases">
        <title>Fervidustalea candida gen. nov., sp. nov., a novel member of the family Paenibacillaceae isolated from a geothermal area.</title>
        <authorList>
            <person name="Li W.-J."/>
            <person name="Jiao J.-Y."/>
            <person name="Chen Y."/>
        </authorList>
    </citation>
    <scope>NUCLEOTIDE SEQUENCE</scope>
    <source>
        <strain evidence="3">SYSU GA230002</strain>
    </source>
</reference>
<dbReference type="PANTHER" id="PTHR21666:SF291">
    <property type="entry name" value="STAGE II SPORULATION PROTEIN Q"/>
    <property type="match status" value="1"/>
</dbReference>
<dbReference type="PANTHER" id="PTHR21666">
    <property type="entry name" value="PEPTIDASE-RELATED"/>
    <property type="match status" value="1"/>
</dbReference>
<comment type="caution">
    <text evidence="3">The sequence shown here is derived from an EMBL/GenBank/DDBJ whole genome shotgun (WGS) entry which is preliminary data.</text>
</comment>
<dbReference type="InterPro" id="IPR016047">
    <property type="entry name" value="M23ase_b-sheet_dom"/>
</dbReference>
<dbReference type="CDD" id="cd12797">
    <property type="entry name" value="M23_peptidase"/>
    <property type="match status" value="1"/>
</dbReference>
<dbReference type="Gene3D" id="2.70.70.10">
    <property type="entry name" value="Glucose Permease (Domain IIA)"/>
    <property type="match status" value="1"/>
</dbReference>
<feature type="domain" description="M23ase beta-sheet core" evidence="2">
    <location>
        <begin position="141"/>
        <end position="238"/>
    </location>
</feature>
<dbReference type="InterPro" id="IPR050570">
    <property type="entry name" value="Cell_wall_metabolism_enzyme"/>
</dbReference>
<dbReference type="EMBL" id="JAYJLD010000018">
    <property type="protein sequence ID" value="MEB3102498.1"/>
    <property type="molecule type" value="Genomic_DNA"/>
</dbReference>
<evidence type="ECO:0000259" key="2">
    <source>
        <dbReference type="Pfam" id="PF01551"/>
    </source>
</evidence>
<accession>A0ABU5ZJY3</accession>
<keyword evidence="1" id="KW-0812">Transmembrane</keyword>
<evidence type="ECO:0000313" key="3">
    <source>
        <dbReference type="EMBL" id="MEB3102498.1"/>
    </source>
</evidence>
<dbReference type="EC" id="3.4.-.-" evidence="3"/>
<sequence>MKDINENQLREEASKSKKEAVQVHSPAWKRLLGRKWVFPAIYVAAAAIILTLMWAYQDSGKTMLSGGKNIGKQNEAATSAATDKAGTTSDALAVNANAEKLQWPVQDSSQVKVSMPFYDSEASSEQRQAAMLEYNDSFMPSTGISLSRQDNQSFDVLAAMSGKVTRVANLPLIGYEVEITHDNGLKTVYESLTDISVTEGASVKQGDVIAKAGRNELEKSLGIHLHFEVLQNGTPVNPEKMLSAKG</sequence>
<dbReference type="Proteomes" id="UP001310386">
    <property type="component" value="Unassembled WGS sequence"/>
</dbReference>
<name>A0ABU5ZJY3_9BACL</name>
<protein>
    <submittedName>
        <fullName evidence="3">M23 family metallopeptidase</fullName>
        <ecNumber evidence="3">3.4.-.-</ecNumber>
    </submittedName>
</protein>